<feature type="compositionally biased region" description="Low complexity" evidence="1">
    <location>
        <begin position="127"/>
        <end position="148"/>
    </location>
</feature>
<feature type="compositionally biased region" description="Gly residues" evidence="1">
    <location>
        <begin position="55"/>
        <end position="67"/>
    </location>
</feature>
<proteinExistence type="predicted"/>
<protein>
    <submittedName>
        <fullName evidence="2">Uncharacterized protein</fullName>
    </submittedName>
</protein>
<dbReference type="EMBL" id="BLQM01000255">
    <property type="protein sequence ID" value="GMH78689.1"/>
    <property type="molecule type" value="Genomic_DNA"/>
</dbReference>
<feature type="region of interest" description="Disordered" evidence="1">
    <location>
        <begin position="18"/>
        <end position="168"/>
    </location>
</feature>
<sequence>MDLCDALNVVLRASHISKGTRMTPPTPIRPIRKPETRPIEQANARKGMEAESIGCDGGLTGNQGGGRLRSERGGTEGKYSDVRKRKGPPKTDSDSDDGLSAELGAMENLDFLPTSSNPNLDDDCNASRSSLGNVLSSSSSPAQRSSPPTITIDTELSTNNLANDESDDIDECSVEILDESSNYEDDDVSVSGSESSIVKRFENMHMQLTEVLRNDLKLDTSDRIPEEEWRRTSPLIFAGDEDPTGSSITASDVDGNFIGGWNDIERLDTSAGGESITIRLKIKNDDSFDLTDENDDSIELDPKAYEGLKDLLRRAEQSHKLSREVISKQSSPSPVSERSECSSVKSQTTVETMPVNKPKPTKLYEDDISSIQSAHAQELLDFLRGSSGVPPALSAASSSNSSVSGSPSRELRLEVVRSNNYNYNNNNTSHNNNSFPVSPSRTTSAVTVLEEGPPPHSERNPVVIVESKRARKERIRKAKLASKSVTIKEEELETNEKEKETKKKFTPKASQSKKKEMYENPYTVLERGNSSEAHGSAQQHTSSSSAFMPIGGSPKEKARTVNPSPIGVTSSNSKKKKARGRMGSKCVDEDIALLNSMRTTTFWQRNKAMVVVAATLTLIAVTLYFGGFHEVTVEDSSSLYSPSNKVCGGGRCVEKSAALSVDITSPTAGGVLKSDVAPLTWRMSGSAIVPGDEVQINIILDNVEIQSNKVTLPNDAVDFVDGSIDIQLDAGTMLRGTHNITVKCDSANDEAVGTSIFLYMKEAEEVKGGKKEGAKEAVSPPEVVPNQVKLELTQPTPGAVINGDTMVLKFMTRGFDMDVHSSLVKVVLIVDSGQEYTLEQNVQTISGLRNGSHKLQLFVILKETMKVLYADEVEWNHVEIATKRDNAQEVLVDGKGLGSINNAKLIELADASGISTSVRLKILNELEKRFEEFQRLYYE</sequence>
<feature type="region of interest" description="Disordered" evidence="1">
    <location>
        <begin position="389"/>
        <end position="410"/>
    </location>
</feature>
<feature type="compositionally biased region" description="Basic and acidic residues" evidence="1">
    <location>
        <begin position="68"/>
        <end position="82"/>
    </location>
</feature>
<gene>
    <name evidence="2" type="ORF">TL16_g07902</name>
</gene>
<organism evidence="2 3">
    <name type="scientific">Triparma laevis f. inornata</name>
    <dbReference type="NCBI Taxonomy" id="1714386"/>
    <lineage>
        <taxon>Eukaryota</taxon>
        <taxon>Sar</taxon>
        <taxon>Stramenopiles</taxon>
        <taxon>Ochrophyta</taxon>
        <taxon>Bolidophyceae</taxon>
        <taxon>Parmales</taxon>
        <taxon>Triparmaceae</taxon>
        <taxon>Triparma</taxon>
    </lineage>
</organism>
<feature type="region of interest" description="Disordered" evidence="1">
    <location>
        <begin position="319"/>
        <end position="360"/>
    </location>
</feature>
<feature type="compositionally biased region" description="Polar residues" evidence="1">
    <location>
        <begin position="327"/>
        <end position="351"/>
    </location>
</feature>
<accession>A0A9W7AVJ1</accession>
<name>A0A9W7AVJ1_9STRA</name>
<feature type="compositionally biased region" description="Basic residues" evidence="1">
    <location>
        <begin position="573"/>
        <end position="582"/>
    </location>
</feature>
<dbReference type="AlphaFoldDB" id="A0A9W7AVJ1"/>
<feature type="compositionally biased region" description="Low complexity" evidence="1">
    <location>
        <begin position="389"/>
        <end position="408"/>
    </location>
</feature>
<comment type="caution">
    <text evidence="2">The sequence shown here is derived from an EMBL/GenBank/DDBJ whole genome shotgun (WGS) entry which is preliminary data.</text>
</comment>
<feature type="region of interest" description="Disordered" evidence="1">
    <location>
        <begin position="489"/>
        <end position="582"/>
    </location>
</feature>
<evidence type="ECO:0000313" key="3">
    <source>
        <dbReference type="Proteomes" id="UP001162640"/>
    </source>
</evidence>
<reference evidence="3" key="1">
    <citation type="journal article" date="2023" name="Commun. Biol.">
        <title>Genome analysis of Parmales, the sister group of diatoms, reveals the evolutionary specialization of diatoms from phago-mixotrophs to photoautotrophs.</title>
        <authorList>
            <person name="Ban H."/>
            <person name="Sato S."/>
            <person name="Yoshikawa S."/>
            <person name="Yamada K."/>
            <person name="Nakamura Y."/>
            <person name="Ichinomiya M."/>
            <person name="Sato N."/>
            <person name="Blanc-Mathieu R."/>
            <person name="Endo H."/>
            <person name="Kuwata A."/>
            <person name="Ogata H."/>
        </authorList>
    </citation>
    <scope>NUCLEOTIDE SEQUENCE [LARGE SCALE GENOMIC DNA]</scope>
</reference>
<feature type="compositionally biased region" description="Polar residues" evidence="1">
    <location>
        <begin position="149"/>
        <end position="163"/>
    </location>
</feature>
<feature type="compositionally biased region" description="Polar residues" evidence="1">
    <location>
        <begin position="561"/>
        <end position="572"/>
    </location>
</feature>
<feature type="compositionally biased region" description="Basic and acidic residues" evidence="1">
    <location>
        <begin position="489"/>
        <end position="503"/>
    </location>
</feature>
<evidence type="ECO:0000313" key="2">
    <source>
        <dbReference type="EMBL" id="GMH78689.1"/>
    </source>
</evidence>
<evidence type="ECO:0000256" key="1">
    <source>
        <dbReference type="SAM" id="MobiDB-lite"/>
    </source>
</evidence>
<feature type="compositionally biased region" description="Polar residues" evidence="1">
    <location>
        <begin position="528"/>
        <end position="546"/>
    </location>
</feature>
<dbReference type="Proteomes" id="UP001162640">
    <property type="component" value="Unassembled WGS sequence"/>
</dbReference>